<reference evidence="1 2" key="1">
    <citation type="submission" date="2017-10" db="EMBL/GenBank/DDBJ databases">
        <title>Comparative genomics in systemic dimorphic fungi from Ajellomycetaceae.</title>
        <authorList>
            <person name="Munoz J.F."/>
            <person name="Mcewen J.G."/>
            <person name="Clay O.K."/>
            <person name="Cuomo C.A."/>
        </authorList>
    </citation>
    <scope>NUCLEOTIDE SEQUENCE [LARGE SCALE GENOMIC DNA]</scope>
    <source>
        <strain evidence="1 2">UAMH5409</strain>
    </source>
</reference>
<keyword evidence="2" id="KW-1185">Reference proteome</keyword>
<proteinExistence type="predicted"/>
<dbReference type="AlphaFoldDB" id="A0A2B7YCR0"/>
<dbReference type="Proteomes" id="UP000223968">
    <property type="component" value="Unassembled WGS sequence"/>
</dbReference>
<evidence type="ECO:0000313" key="1">
    <source>
        <dbReference type="EMBL" id="PGH19055.1"/>
    </source>
</evidence>
<evidence type="ECO:0000313" key="2">
    <source>
        <dbReference type="Proteomes" id="UP000223968"/>
    </source>
</evidence>
<comment type="caution">
    <text evidence="1">The sequence shown here is derived from an EMBL/GenBank/DDBJ whole genome shotgun (WGS) entry which is preliminary data.</text>
</comment>
<gene>
    <name evidence="1" type="ORF">AJ79_00089</name>
</gene>
<protein>
    <submittedName>
        <fullName evidence="1">Uncharacterized protein</fullName>
    </submittedName>
</protein>
<dbReference type="EMBL" id="PDNB01000001">
    <property type="protein sequence ID" value="PGH19055.1"/>
    <property type="molecule type" value="Genomic_DNA"/>
</dbReference>
<accession>A0A2B7YCR0</accession>
<sequence length="114" mass="13296">MSENVDDEACFDLRRNWASLRYEAIRMYRQFELQGVPRLPESLEHLLTSCGDCVNRLSATLKRMGHPDSEDEMTKQLLGKLLFPHDCALKTNSWRIMGYNMPHSLTEFYQLGKV</sequence>
<organism evidence="1 2">
    <name type="scientific">Helicocarpus griseus UAMH5409</name>
    <dbReference type="NCBI Taxonomy" id="1447875"/>
    <lineage>
        <taxon>Eukaryota</taxon>
        <taxon>Fungi</taxon>
        <taxon>Dikarya</taxon>
        <taxon>Ascomycota</taxon>
        <taxon>Pezizomycotina</taxon>
        <taxon>Eurotiomycetes</taxon>
        <taxon>Eurotiomycetidae</taxon>
        <taxon>Onygenales</taxon>
        <taxon>Ajellomycetaceae</taxon>
        <taxon>Helicocarpus</taxon>
    </lineage>
</organism>
<name>A0A2B7YCR0_9EURO</name>